<gene>
    <name evidence="1" type="ORF">A6R68_16089</name>
</gene>
<reference evidence="1 2" key="1">
    <citation type="submission" date="2016-06" db="EMBL/GenBank/DDBJ databases">
        <title>The Draft Genome Sequence and Annotation of the Desert Woodrat Neotoma lepida.</title>
        <authorList>
            <person name="Campbell M."/>
            <person name="Oakeson K.F."/>
            <person name="Yandell M."/>
            <person name="Halpert J.R."/>
            <person name="Dearing D."/>
        </authorList>
    </citation>
    <scope>NUCLEOTIDE SEQUENCE [LARGE SCALE GENOMIC DNA]</scope>
    <source>
        <strain evidence="1">417</strain>
        <tissue evidence="1">Liver</tissue>
    </source>
</reference>
<comment type="caution">
    <text evidence="1">The sequence shown here is derived from an EMBL/GenBank/DDBJ whole genome shotgun (WGS) entry which is preliminary data.</text>
</comment>
<sequence>MSLPCLHGDLLECWGRGLDARVFYKVKSRSAHMKSHAEQEKKAAALRLKEKEAAAAAAAHQQALREESSEAEKG</sequence>
<name>A0A1A6HHQ2_NEOLE</name>
<protein>
    <submittedName>
        <fullName evidence="1">Uncharacterized protein</fullName>
    </submittedName>
</protein>
<proteinExistence type="predicted"/>
<accession>A0A1A6HHQ2</accession>
<evidence type="ECO:0000313" key="1">
    <source>
        <dbReference type="EMBL" id="OBS77490.1"/>
    </source>
</evidence>
<dbReference type="AlphaFoldDB" id="A0A1A6HHQ2"/>
<keyword evidence="2" id="KW-1185">Reference proteome</keyword>
<dbReference type="Proteomes" id="UP000092124">
    <property type="component" value="Unassembled WGS sequence"/>
</dbReference>
<dbReference type="EMBL" id="LZPO01029788">
    <property type="protein sequence ID" value="OBS77490.1"/>
    <property type="molecule type" value="Genomic_DNA"/>
</dbReference>
<evidence type="ECO:0000313" key="2">
    <source>
        <dbReference type="Proteomes" id="UP000092124"/>
    </source>
</evidence>
<dbReference type="STRING" id="56216.A0A1A6HHQ2"/>
<organism evidence="1 2">
    <name type="scientific">Neotoma lepida</name>
    <name type="common">Desert woodrat</name>
    <dbReference type="NCBI Taxonomy" id="56216"/>
    <lineage>
        <taxon>Eukaryota</taxon>
        <taxon>Metazoa</taxon>
        <taxon>Chordata</taxon>
        <taxon>Craniata</taxon>
        <taxon>Vertebrata</taxon>
        <taxon>Euteleostomi</taxon>
        <taxon>Mammalia</taxon>
        <taxon>Eutheria</taxon>
        <taxon>Euarchontoglires</taxon>
        <taxon>Glires</taxon>
        <taxon>Rodentia</taxon>
        <taxon>Myomorpha</taxon>
        <taxon>Muroidea</taxon>
        <taxon>Cricetidae</taxon>
        <taxon>Neotominae</taxon>
        <taxon>Neotoma</taxon>
    </lineage>
</organism>